<comment type="caution">
    <text evidence="2">The sequence shown here is derived from an EMBL/GenBank/DDBJ whole genome shotgun (WGS) entry which is preliminary data.</text>
</comment>
<feature type="region of interest" description="Disordered" evidence="1">
    <location>
        <begin position="1"/>
        <end position="29"/>
    </location>
</feature>
<name>A0A9W6QG23_9PSEU</name>
<reference evidence="2" key="1">
    <citation type="submission" date="2023-02" db="EMBL/GenBank/DDBJ databases">
        <title>Actinokineospora globicatena NBRC 15670.</title>
        <authorList>
            <person name="Ichikawa N."/>
            <person name="Sato H."/>
            <person name="Tonouchi N."/>
        </authorList>
    </citation>
    <scope>NUCLEOTIDE SEQUENCE</scope>
    <source>
        <strain evidence="2">NBRC 15670</strain>
    </source>
</reference>
<protein>
    <submittedName>
        <fullName evidence="2">Uncharacterized protein</fullName>
    </submittedName>
</protein>
<evidence type="ECO:0000313" key="2">
    <source>
        <dbReference type="EMBL" id="GLW89426.1"/>
    </source>
</evidence>
<dbReference type="RefSeq" id="WP_253841945.1">
    <property type="nucleotide sequence ID" value="NZ_BAAAVC010000008.1"/>
</dbReference>
<evidence type="ECO:0000256" key="1">
    <source>
        <dbReference type="SAM" id="MobiDB-lite"/>
    </source>
</evidence>
<keyword evidence="3" id="KW-1185">Reference proteome</keyword>
<accession>A0A9W6QG23</accession>
<organism evidence="2 3">
    <name type="scientific">Actinokineospora globicatena</name>
    <dbReference type="NCBI Taxonomy" id="103729"/>
    <lineage>
        <taxon>Bacteria</taxon>
        <taxon>Bacillati</taxon>
        <taxon>Actinomycetota</taxon>
        <taxon>Actinomycetes</taxon>
        <taxon>Pseudonocardiales</taxon>
        <taxon>Pseudonocardiaceae</taxon>
        <taxon>Actinokineospora</taxon>
    </lineage>
</organism>
<gene>
    <name evidence="2" type="ORF">Aglo03_02420</name>
</gene>
<proteinExistence type="predicted"/>
<evidence type="ECO:0000313" key="3">
    <source>
        <dbReference type="Proteomes" id="UP001165042"/>
    </source>
</evidence>
<feature type="compositionally biased region" description="Basic and acidic residues" evidence="1">
    <location>
        <begin position="1"/>
        <end position="16"/>
    </location>
</feature>
<dbReference type="EMBL" id="BSSD01000001">
    <property type="protein sequence ID" value="GLW89426.1"/>
    <property type="molecule type" value="Genomic_DNA"/>
</dbReference>
<sequence length="126" mass="13047">MGLFGRERKLGRHAGERQPNTGAARVSAAGAQVAQTTSASLPATAQHLLAMGAPATKATVESVTATGHVVDHDPVVDLVVRLDAGPRRPLPLRTVVPRITVPRQGEAVLLVADPNTGAYLYAGLSL</sequence>
<dbReference type="Proteomes" id="UP001165042">
    <property type="component" value="Unassembled WGS sequence"/>
</dbReference>
<dbReference type="AlphaFoldDB" id="A0A9W6QG23"/>